<dbReference type="OrthoDB" id="5554402at2759"/>
<organism evidence="1 2">
    <name type="scientific">Scheffersomyces stipitis (strain ATCC 58785 / CBS 6054 / NBRC 10063 / NRRL Y-11545)</name>
    <name type="common">Yeast</name>
    <name type="synonym">Pichia stipitis</name>
    <dbReference type="NCBI Taxonomy" id="322104"/>
    <lineage>
        <taxon>Eukaryota</taxon>
        <taxon>Fungi</taxon>
        <taxon>Dikarya</taxon>
        <taxon>Ascomycota</taxon>
        <taxon>Saccharomycotina</taxon>
        <taxon>Pichiomycetes</taxon>
        <taxon>Debaryomycetaceae</taxon>
        <taxon>Scheffersomyces</taxon>
    </lineage>
</organism>
<dbReference type="InterPro" id="IPR019419">
    <property type="entry name" value="AIM19"/>
</dbReference>
<name>A3LXV5_PICST</name>
<dbReference type="HOGENOM" id="CLU_130042_1_0_1"/>
<evidence type="ECO:0000313" key="2">
    <source>
        <dbReference type="Proteomes" id="UP000002258"/>
    </source>
</evidence>
<dbReference type="EMBL" id="CP000500">
    <property type="protein sequence ID" value="ABN67868.2"/>
    <property type="molecule type" value="Genomic_DNA"/>
</dbReference>
<dbReference type="AlphaFoldDB" id="A3LXV5"/>
<gene>
    <name evidence="1" type="ORF">PICST_32952</name>
</gene>
<proteinExistence type="predicted"/>
<dbReference type="eggNOG" id="ENOG502SBEJ">
    <property type="taxonomic scope" value="Eukaryota"/>
</dbReference>
<dbReference type="PANTHER" id="PTHR28177:SF1">
    <property type="entry name" value="ALTERED INHERITANCE OF MITOCHONDRIA PROTEIN 19, MITOCHONDRIAL"/>
    <property type="match status" value="1"/>
</dbReference>
<keyword evidence="2" id="KW-1185">Reference proteome</keyword>
<reference evidence="1 2" key="1">
    <citation type="journal article" date="2007" name="Nat. Biotechnol.">
        <title>Genome sequence of the lignocellulose-bioconverting and xylose-fermenting yeast Pichia stipitis.</title>
        <authorList>
            <person name="Jeffries T.W."/>
            <person name="Grigoriev I.V."/>
            <person name="Grimwood J."/>
            <person name="Laplaza J.M."/>
            <person name="Aerts A."/>
            <person name="Salamov A."/>
            <person name="Schmutz J."/>
            <person name="Lindquist E."/>
            <person name="Dehal P."/>
            <person name="Shapiro H."/>
            <person name="Jin Y.S."/>
            <person name="Passoth V."/>
            <person name="Richardson P.M."/>
        </authorList>
    </citation>
    <scope>NUCLEOTIDE SEQUENCE [LARGE SCALE GENOMIC DNA]</scope>
    <source>
        <strain evidence="2">ATCC 58785 / CBS 6054 / NBRC 10063 / NRRL Y-11545</strain>
    </source>
</reference>
<dbReference type="PANTHER" id="PTHR28177">
    <property type="entry name" value="ALTERED INHERITANCE OF MITOCHONDRIA PROTEIN 19, MITOCHONDRIAL"/>
    <property type="match status" value="1"/>
</dbReference>
<dbReference type="RefSeq" id="XP_001385897.2">
    <property type="nucleotide sequence ID" value="XM_001385860.1"/>
</dbReference>
<dbReference type="GO" id="GO:0005739">
    <property type="term" value="C:mitochondrion"/>
    <property type="evidence" value="ECO:0007669"/>
    <property type="project" value="TreeGrafter"/>
</dbReference>
<protein>
    <submittedName>
        <fullName evidence="1">Uncharacterized protein</fullName>
    </submittedName>
</protein>
<dbReference type="KEGG" id="pic:PICST_32952"/>
<accession>A3LXV5</accession>
<dbReference type="Proteomes" id="UP000002258">
    <property type="component" value="Chromosome 6"/>
</dbReference>
<dbReference type="Pfam" id="PF10315">
    <property type="entry name" value="Aim19"/>
    <property type="match status" value="1"/>
</dbReference>
<evidence type="ECO:0000313" key="1">
    <source>
        <dbReference type="EMBL" id="ABN67868.2"/>
    </source>
</evidence>
<dbReference type="GeneID" id="4839927"/>
<dbReference type="InParanoid" id="A3LXV5"/>
<dbReference type="OMA" id="RYGRVWP"/>
<sequence length="152" mass="15720">MSAPLNSVPQSSSSSLKLLDDLSVSPYPAVLLGSSLILKGAASSKPSPVGVESGSSVKISRALAVKPSRASCFTFGAANLLGAWVIYDGEPINGAGFNFAWSSLYLIVNGTASFKSLFRGKVSPLALSVLALGNAGLYGKKFFWPSNSLAQF</sequence>
<dbReference type="FunCoup" id="A3LXV5">
    <property type="interactions" value="28"/>
</dbReference>